<evidence type="ECO:0000256" key="4">
    <source>
        <dbReference type="ARBA" id="ARBA00022825"/>
    </source>
</evidence>
<reference evidence="8 9" key="1">
    <citation type="submission" date="2014-03" db="EMBL/GenBank/DDBJ databases">
        <authorList>
            <person name="Urmite Genomes U."/>
        </authorList>
    </citation>
    <scope>NUCLEOTIDE SEQUENCE [LARGE SCALE GENOMIC DNA]</scope>
    <source>
        <strain evidence="8 9">Vm-5</strain>
    </source>
</reference>
<evidence type="ECO:0000259" key="7">
    <source>
        <dbReference type="PROSITE" id="PS50106"/>
    </source>
</evidence>
<keyword evidence="9" id="KW-1185">Reference proteome</keyword>
<dbReference type="EMBL" id="CCDP010000001">
    <property type="protein sequence ID" value="CDQ37885.1"/>
    <property type="molecule type" value="Genomic_DNA"/>
</dbReference>
<evidence type="ECO:0000313" key="9">
    <source>
        <dbReference type="Proteomes" id="UP000028875"/>
    </source>
</evidence>
<dbReference type="Gene3D" id="2.30.42.10">
    <property type="match status" value="1"/>
</dbReference>
<dbReference type="GO" id="GO:0004252">
    <property type="term" value="F:serine-type endopeptidase activity"/>
    <property type="evidence" value="ECO:0007669"/>
    <property type="project" value="InterPro"/>
</dbReference>
<keyword evidence="2 8" id="KW-0645">Protease</keyword>
<gene>
    <name evidence="8" type="primary">htrA_1</name>
    <name evidence="8" type="ORF">BN990_00150</name>
</gene>
<keyword evidence="3" id="KW-0378">Hydrolase</keyword>
<dbReference type="CDD" id="cd06781">
    <property type="entry name" value="cpPDZ_BsHtra-like"/>
    <property type="match status" value="1"/>
</dbReference>
<dbReference type="InterPro" id="IPR009003">
    <property type="entry name" value="Peptidase_S1_PA"/>
</dbReference>
<dbReference type="GO" id="GO:0006508">
    <property type="term" value="P:proteolysis"/>
    <property type="evidence" value="ECO:0007669"/>
    <property type="project" value="UniProtKB-KW"/>
</dbReference>
<dbReference type="Pfam" id="PF13180">
    <property type="entry name" value="PDZ_2"/>
    <property type="match status" value="1"/>
</dbReference>
<feature type="transmembrane region" description="Helical" evidence="6">
    <location>
        <begin position="21"/>
        <end position="44"/>
    </location>
</feature>
<protein>
    <submittedName>
        <fullName evidence="8">Serine protease Do-like HtrA</fullName>
    </submittedName>
</protein>
<feature type="region of interest" description="Disordered" evidence="5">
    <location>
        <begin position="54"/>
        <end position="73"/>
    </location>
</feature>
<dbReference type="SMART" id="SM00228">
    <property type="entry name" value="PDZ"/>
    <property type="match status" value="1"/>
</dbReference>
<dbReference type="InterPro" id="IPR001478">
    <property type="entry name" value="PDZ"/>
</dbReference>
<dbReference type="eggNOG" id="COG0265">
    <property type="taxonomic scope" value="Bacteria"/>
</dbReference>
<dbReference type="PANTHER" id="PTHR43343:SF3">
    <property type="entry name" value="PROTEASE DO-LIKE 8, CHLOROPLASTIC"/>
    <property type="match status" value="1"/>
</dbReference>
<comment type="similarity">
    <text evidence="1">Belongs to the peptidase S1C family.</text>
</comment>
<dbReference type="SUPFAM" id="SSF50156">
    <property type="entry name" value="PDZ domain-like"/>
    <property type="match status" value="1"/>
</dbReference>
<dbReference type="PROSITE" id="PS50106">
    <property type="entry name" value="PDZ"/>
    <property type="match status" value="1"/>
</dbReference>
<dbReference type="PANTHER" id="PTHR43343">
    <property type="entry name" value="PEPTIDASE S12"/>
    <property type="match status" value="1"/>
</dbReference>
<dbReference type="Proteomes" id="UP000028875">
    <property type="component" value="Unassembled WGS sequence"/>
</dbReference>
<feature type="domain" description="PDZ" evidence="7">
    <location>
        <begin position="288"/>
        <end position="391"/>
    </location>
</feature>
<evidence type="ECO:0000256" key="5">
    <source>
        <dbReference type="SAM" id="MobiDB-lite"/>
    </source>
</evidence>
<sequence>MGYYDEHYPPNPHRKRKKKNWLVPLLLGIIIGVLLVSVALPALVDSGILSEDQSNQQANEDTGNNTNGPTQSVNVDVSTQITDIVDQVTPAVVGVINIQRQNDFWQQEGNNNQAGEGSGVIYKQEDGIAYVVTNHHVVEGADTIEVVLYDETHIEAELVGSDLFSDLAVLRMDSEHVDQVMELGSSGNVKVGEPAIAIGNPLGLMFSSSVTQGVISGTERTIPQDFNQDGRADWQAEVIQTDAAINPGNSGGALINISGQLIGINSMKINETAVEGLGFAIPIDSAMPIIEELESTGEVTRPYLGVEIYSLEEVPQSEWSNTLQLPNDIEGGVYVWSVEPLSPADQAGLQRLDVITELDGKQVMNMIDLRKILYQEKEVGDEVSVVYYREGERHETTIKLGTQE</sequence>
<keyword evidence="6" id="KW-0472">Membrane</keyword>
<name>A0A024Q6P2_9BACI</name>
<dbReference type="OrthoDB" id="9758917at2"/>
<dbReference type="AlphaFoldDB" id="A0A024Q6P2"/>
<dbReference type="RefSeq" id="WP_021290242.1">
    <property type="nucleotide sequence ID" value="NZ_BNER01000001.1"/>
</dbReference>
<dbReference type="STRING" id="1462526.BN990_00150"/>
<dbReference type="InterPro" id="IPR051201">
    <property type="entry name" value="Chloro_Bact_Ser_Proteases"/>
</dbReference>
<comment type="caution">
    <text evidence="8">The sequence shown here is derived from an EMBL/GenBank/DDBJ whole genome shotgun (WGS) entry which is preliminary data.</text>
</comment>
<evidence type="ECO:0000256" key="1">
    <source>
        <dbReference type="ARBA" id="ARBA00010541"/>
    </source>
</evidence>
<evidence type="ECO:0000256" key="2">
    <source>
        <dbReference type="ARBA" id="ARBA00022670"/>
    </source>
</evidence>
<accession>A0A024Q6P2</accession>
<dbReference type="PRINTS" id="PR00834">
    <property type="entry name" value="PROTEASES2C"/>
</dbReference>
<dbReference type="InterPro" id="IPR043504">
    <property type="entry name" value="Peptidase_S1_PA_chymotrypsin"/>
</dbReference>
<evidence type="ECO:0000313" key="8">
    <source>
        <dbReference type="EMBL" id="CDQ37885.1"/>
    </source>
</evidence>
<keyword evidence="4" id="KW-0720">Serine protease</keyword>
<organism evidence="8 9">
    <name type="scientific">Virgibacillus massiliensis</name>
    <dbReference type="NCBI Taxonomy" id="1462526"/>
    <lineage>
        <taxon>Bacteria</taxon>
        <taxon>Bacillati</taxon>
        <taxon>Bacillota</taxon>
        <taxon>Bacilli</taxon>
        <taxon>Bacillales</taxon>
        <taxon>Bacillaceae</taxon>
        <taxon>Virgibacillus</taxon>
    </lineage>
</organism>
<keyword evidence="6" id="KW-0812">Transmembrane</keyword>
<evidence type="ECO:0000256" key="6">
    <source>
        <dbReference type="SAM" id="Phobius"/>
    </source>
</evidence>
<evidence type="ECO:0000256" key="3">
    <source>
        <dbReference type="ARBA" id="ARBA00022801"/>
    </source>
</evidence>
<keyword evidence="6" id="KW-1133">Transmembrane helix</keyword>
<reference evidence="9" key="2">
    <citation type="submission" date="2014-05" db="EMBL/GenBank/DDBJ databases">
        <title>Draft genome sequence of Virgibacillus massiliensis Vm-5.</title>
        <authorList>
            <person name="Khelaifia S."/>
            <person name="Croce O."/>
            <person name="Lagier J.C."/>
            <person name="Raoult D."/>
        </authorList>
    </citation>
    <scope>NUCLEOTIDE SEQUENCE [LARGE SCALE GENOMIC DNA]</scope>
    <source>
        <strain evidence="9">Vm-5</strain>
    </source>
</reference>
<dbReference type="SUPFAM" id="SSF50494">
    <property type="entry name" value="Trypsin-like serine proteases"/>
    <property type="match status" value="1"/>
</dbReference>
<dbReference type="InterPro" id="IPR001940">
    <property type="entry name" value="Peptidase_S1C"/>
</dbReference>
<proteinExistence type="inferred from homology"/>
<dbReference type="Pfam" id="PF13365">
    <property type="entry name" value="Trypsin_2"/>
    <property type="match status" value="1"/>
</dbReference>
<dbReference type="Gene3D" id="2.40.10.10">
    <property type="entry name" value="Trypsin-like serine proteases"/>
    <property type="match status" value="2"/>
</dbReference>
<dbReference type="InterPro" id="IPR036034">
    <property type="entry name" value="PDZ_sf"/>
</dbReference>